<dbReference type="PANTHER" id="PTHR43708">
    <property type="entry name" value="CONSERVED EXPRESSED OXIDOREDUCTASE (EUROFUNG)"/>
    <property type="match status" value="1"/>
</dbReference>
<gene>
    <name evidence="3" type="ORF">EV667_3234</name>
</gene>
<reference evidence="3 4" key="1">
    <citation type="submission" date="2019-03" db="EMBL/GenBank/DDBJ databases">
        <title>Genomic Encyclopedia of Type Strains, Phase IV (KMG-IV): sequencing the most valuable type-strain genomes for metagenomic binning, comparative biology and taxonomic classification.</title>
        <authorList>
            <person name="Goeker M."/>
        </authorList>
    </citation>
    <scope>NUCLEOTIDE SEQUENCE [LARGE SCALE GENOMIC DNA]</scope>
    <source>
        <strain evidence="3 4">DSM 101</strain>
    </source>
</reference>
<dbReference type="RefSeq" id="WP_131836276.1">
    <property type="nucleotide sequence ID" value="NZ_SMFY01000002.1"/>
</dbReference>
<feature type="domain" description="GFO/IDH/MocA-like oxidoreductase" evidence="2">
    <location>
        <begin position="132"/>
        <end position="241"/>
    </location>
</feature>
<dbReference type="InterPro" id="IPR036291">
    <property type="entry name" value="NAD(P)-bd_dom_sf"/>
</dbReference>
<dbReference type="SUPFAM" id="SSF51735">
    <property type="entry name" value="NAD(P)-binding Rossmann-fold domains"/>
    <property type="match status" value="1"/>
</dbReference>
<dbReference type="GO" id="GO:0000166">
    <property type="term" value="F:nucleotide binding"/>
    <property type="evidence" value="ECO:0007669"/>
    <property type="project" value="InterPro"/>
</dbReference>
<dbReference type="PANTHER" id="PTHR43708:SF8">
    <property type="entry name" value="OXIDOREDUCTASE"/>
    <property type="match status" value="1"/>
</dbReference>
<evidence type="ECO:0000259" key="2">
    <source>
        <dbReference type="Pfam" id="PF22725"/>
    </source>
</evidence>
<name>A0A4R1IEE4_ANCAQ</name>
<dbReference type="Gene3D" id="3.30.360.10">
    <property type="entry name" value="Dihydrodipicolinate Reductase, domain 2"/>
    <property type="match status" value="1"/>
</dbReference>
<feature type="domain" description="Gfo/Idh/MocA-like oxidoreductase N-terminal" evidence="1">
    <location>
        <begin position="4"/>
        <end position="122"/>
    </location>
</feature>
<dbReference type="AlphaFoldDB" id="A0A4R1IEE4"/>
<dbReference type="InterPro" id="IPR051317">
    <property type="entry name" value="Gfo/Idh/MocA_oxidoreduct"/>
</dbReference>
<comment type="caution">
    <text evidence="3">The sequence shown here is derived from an EMBL/GenBank/DDBJ whole genome shotgun (WGS) entry which is preliminary data.</text>
</comment>
<dbReference type="Proteomes" id="UP000295030">
    <property type="component" value="Unassembled WGS sequence"/>
</dbReference>
<dbReference type="InterPro" id="IPR000683">
    <property type="entry name" value="Gfo/Idh/MocA-like_OxRdtase_N"/>
</dbReference>
<dbReference type="Pfam" id="PF22725">
    <property type="entry name" value="GFO_IDH_MocA_C3"/>
    <property type="match status" value="1"/>
</dbReference>
<evidence type="ECO:0000313" key="3">
    <source>
        <dbReference type="EMBL" id="TCK29212.1"/>
    </source>
</evidence>
<protein>
    <submittedName>
        <fullName evidence="3">Putative dehydrogenase</fullName>
    </submittedName>
</protein>
<keyword evidence="4" id="KW-1185">Reference proteome</keyword>
<evidence type="ECO:0000313" key="4">
    <source>
        <dbReference type="Proteomes" id="UP000295030"/>
    </source>
</evidence>
<evidence type="ECO:0000259" key="1">
    <source>
        <dbReference type="Pfam" id="PF01408"/>
    </source>
</evidence>
<organism evidence="3 4">
    <name type="scientific">Ancylobacter aquaticus</name>
    <dbReference type="NCBI Taxonomy" id="100"/>
    <lineage>
        <taxon>Bacteria</taxon>
        <taxon>Pseudomonadati</taxon>
        <taxon>Pseudomonadota</taxon>
        <taxon>Alphaproteobacteria</taxon>
        <taxon>Hyphomicrobiales</taxon>
        <taxon>Xanthobacteraceae</taxon>
        <taxon>Ancylobacter</taxon>
    </lineage>
</organism>
<dbReference type="EMBL" id="SMFY01000002">
    <property type="protein sequence ID" value="TCK29212.1"/>
    <property type="molecule type" value="Genomic_DNA"/>
</dbReference>
<accession>A0A4R1IEE4</accession>
<dbReference type="Pfam" id="PF01408">
    <property type="entry name" value="GFO_IDH_MocA"/>
    <property type="match status" value="1"/>
</dbReference>
<dbReference type="OrthoDB" id="9792935at2"/>
<proteinExistence type="predicted"/>
<dbReference type="Gene3D" id="3.40.50.720">
    <property type="entry name" value="NAD(P)-binding Rossmann-like Domain"/>
    <property type="match status" value="1"/>
</dbReference>
<dbReference type="SUPFAM" id="SSF55347">
    <property type="entry name" value="Glyceraldehyde-3-phosphate dehydrogenase-like, C-terminal domain"/>
    <property type="match status" value="1"/>
</dbReference>
<dbReference type="InterPro" id="IPR055170">
    <property type="entry name" value="GFO_IDH_MocA-like_dom"/>
</dbReference>
<sequence>MQRIRLATIGTGFFGRYHYEAWNRIPEVELVGLAYARNRERAAAFAGEFGVGAVFDDAERMLDELRPDLVDIISPPETHLPLVEAALKRGIPAITQKPLAPNLPDALRMVDVARAGRVPVVVHENWRFKPWFREIRRIIEGGSLGAIYNIAFRMRPGDGQGPSAYLDRQPYFQQMPRFLIHETGIHMIDVFRFLVGEITGVSARLRRLNPAIAGEDAGYVIFDFAGSTAGLLDGNRLADCRARNPRLTMGEFALDAENGAIRLDGDGRIFVRRRGEDESEHVYEWHDRGYAGDAVYGLQRHVIDHLTQGTPLENRVEDYLRNVMVEEAVYRSAAERRHIAMDEIASRQAA</sequence>